<gene>
    <name evidence="2" type="ORF">SAMN04488007_2089</name>
</gene>
<keyword evidence="3" id="KW-1185">Reference proteome</keyword>
<feature type="transmembrane region" description="Helical" evidence="1">
    <location>
        <begin position="12"/>
        <end position="33"/>
    </location>
</feature>
<dbReference type="RefSeq" id="WP_073243902.1">
    <property type="nucleotide sequence ID" value="NZ_FQZX01000002.1"/>
</dbReference>
<evidence type="ECO:0000256" key="1">
    <source>
        <dbReference type="SAM" id="Phobius"/>
    </source>
</evidence>
<evidence type="ECO:0000313" key="3">
    <source>
        <dbReference type="Proteomes" id="UP000184314"/>
    </source>
</evidence>
<keyword evidence="1" id="KW-0472">Membrane</keyword>
<organism evidence="2 3">
    <name type="scientific">Maribacter aquivivus</name>
    <dbReference type="NCBI Taxonomy" id="228958"/>
    <lineage>
        <taxon>Bacteria</taxon>
        <taxon>Pseudomonadati</taxon>
        <taxon>Bacteroidota</taxon>
        <taxon>Flavobacteriia</taxon>
        <taxon>Flavobacteriales</taxon>
        <taxon>Flavobacteriaceae</taxon>
        <taxon>Maribacter</taxon>
    </lineage>
</organism>
<keyword evidence="1" id="KW-1133">Transmembrane helix</keyword>
<dbReference type="EMBL" id="FQZX01000002">
    <property type="protein sequence ID" value="SHK12528.1"/>
    <property type="molecule type" value="Genomic_DNA"/>
</dbReference>
<accession>A0A1M6PX82</accession>
<name>A0A1M6PX82_9FLAO</name>
<keyword evidence="1" id="KW-0812">Transmembrane</keyword>
<sequence length="111" mass="12783">MALLKKIKASSLMETLVATVLIVVIFMISSMVLNNIIATNIRQNTDKIEERMNVLEYQYLHKVLELPYYEDYESWEISIVADEKQTGKYAVMTADQTKTEMSITKSLIVED</sequence>
<evidence type="ECO:0000313" key="2">
    <source>
        <dbReference type="EMBL" id="SHK12528.1"/>
    </source>
</evidence>
<dbReference type="AlphaFoldDB" id="A0A1M6PX82"/>
<proteinExistence type="predicted"/>
<reference evidence="3" key="1">
    <citation type="submission" date="2016-11" db="EMBL/GenBank/DDBJ databases">
        <authorList>
            <person name="Varghese N."/>
            <person name="Submissions S."/>
        </authorList>
    </citation>
    <scope>NUCLEOTIDE SEQUENCE [LARGE SCALE GENOMIC DNA]</scope>
    <source>
        <strain evidence="3">DSM 16478</strain>
    </source>
</reference>
<dbReference type="OrthoDB" id="1190115at2"/>
<protein>
    <recommendedName>
        <fullName evidence="4">Prepilin-type N-terminal cleavage/methylation domain-containing protein</fullName>
    </recommendedName>
</protein>
<dbReference type="Proteomes" id="UP000184314">
    <property type="component" value="Unassembled WGS sequence"/>
</dbReference>
<evidence type="ECO:0008006" key="4">
    <source>
        <dbReference type="Google" id="ProtNLM"/>
    </source>
</evidence>
<dbReference type="STRING" id="228958.SAMN04488007_2089"/>